<keyword evidence="9" id="KW-0378">Hydrolase</keyword>
<keyword evidence="9" id="KW-0808">Transferase</keyword>
<feature type="transmembrane region" description="Helical" evidence="10">
    <location>
        <begin position="83"/>
        <end position="101"/>
    </location>
</feature>
<proteinExistence type="inferred from homology"/>
<dbReference type="GO" id="GO:0032259">
    <property type="term" value="P:methylation"/>
    <property type="evidence" value="ECO:0007669"/>
    <property type="project" value="UniProtKB-KW"/>
</dbReference>
<dbReference type="EMBL" id="VBAO01000105">
    <property type="protein sequence ID" value="TMI82849.1"/>
    <property type="molecule type" value="Genomic_DNA"/>
</dbReference>
<comment type="subcellular location">
    <subcellularLocation>
        <location evidence="1">Cell inner membrane</location>
        <topology evidence="1">Multi-pass membrane protein</topology>
    </subcellularLocation>
    <subcellularLocation>
        <location evidence="9">Cell membrane</location>
        <topology evidence="9">Multi-pass membrane protein</topology>
    </subcellularLocation>
</comment>
<protein>
    <recommendedName>
        <fullName evidence="9">Prepilin leader peptidase/N-methyltransferase</fullName>
        <ecNumber evidence="9">2.1.1.-</ecNumber>
        <ecNumber evidence="9">3.4.23.43</ecNumber>
    </recommendedName>
</protein>
<comment type="function">
    <text evidence="9">Plays an essential role in type IV pili and type II pseudopili formation by proteolytically removing the leader sequence from substrate proteins and subsequently monomethylating the alpha-amino group of the newly exposed N-terminal phenylalanine.</text>
</comment>
<dbReference type="GO" id="GO:0006465">
    <property type="term" value="P:signal peptide processing"/>
    <property type="evidence" value="ECO:0007669"/>
    <property type="project" value="TreeGrafter"/>
</dbReference>
<evidence type="ECO:0000256" key="9">
    <source>
        <dbReference type="RuleBase" id="RU003794"/>
    </source>
</evidence>
<feature type="non-terminal residue" evidence="13">
    <location>
        <position position="1"/>
    </location>
</feature>
<dbReference type="GO" id="GO:0004190">
    <property type="term" value="F:aspartic-type endopeptidase activity"/>
    <property type="evidence" value="ECO:0007669"/>
    <property type="project" value="UniProtKB-EC"/>
</dbReference>
<dbReference type="InterPro" id="IPR000045">
    <property type="entry name" value="Prepilin_IV_endopep_pep"/>
</dbReference>
<evidence type="ECO:0000256" key="3">
    <source>
        <dbReference type="ARBA" id="ARBA00022475"/>
    </source>
</evidence>
<evidence type="ECO:0000256" key="6">
    <source>
        <dbReference type="ARBA" id="ARBA00022989"/>
    </source>
</evidence>
<dbReference type="Proteomes" id="UP000320048">
    <property type="component" value="Unassembled WGS sequence"/>
</dbReference>
<feature type="domain" description="Prepilin type IV endopeptidase peptidase" evidence="11">
    <location>
        <begin position="88"/>
        <end position="197"/>
    </location>
</feature>
<evidence type="ECO:0000256" key="7">
    <source>
        <dbReference type="ARBA" id="ARBA00023136"/>
    </source>
</evidence>
<dbReference type="Pfam" id="PF01478">
    <property type="entry name" value="Peptidase_A24"/>
    <property type="match status" value="1"/>
</dbReference>
<feature type="transmembrane region" description="Helical" evidence="10">
    <location>
        <begin position="110"/>
        <end position="128"/>
    </location>
</feature>
<dbReference type="AlphaFoldDB" id="A0A537JH34"/>
<feature type="transmembrane region" description="Helical" evidence="10">
    <location>
        <begin position="134"/>
        <end position="153"/>
    </location>
</feature>
<dbReference type="GO" id="GO:0008168">
    <property type="term" value="F:methyltransferase activity"/>
    <property type="evidence" value="ECO:0007669"/>
    <property type="project" value="UniProtKB-KW"/>
</dbReference>
<accession>A0A537JH34</accession>
<feature type="transmembrane region" description="Helical" evidence="10">
    <location>
        <begin position="184"/>
        <end position="204"/>
    </location>
</feature>
<dbReference type="PRINTS" id="PR00864">
    <property type="entry name" value="PREPILNPTASE"/>
</dbReference>
<keyword evidence="6 10" id="KW-1133">Transmembrane helix</keyword>
<evidence type="ECO:0000256" key="10">
    <source>
        <dbReference type="SAM" id="Phobius"/>
    </source>
</evidence>
<dbReference type="PANTHER" id="PTHR30487">
    <property type="entry name" value="TYPE 4 PREPILIN-LIKE PROTEINS LEADER PEPTIDE-PROCESSING ENZYME"/>
    <property type="match status" value="1"/>
</dbReference>
<dbReference type="InterPro" id="IPR014032">
    <property type="entry name" value="Peptidase_A24A_bac"/>
</dbReference>
<comment type="catalytic activity">
    <reaction evidence="9">
        <text>Typically cleaves a -Gly-|-Phe- bond to release an N-terminal, basic peptide of 5-8 residues from type IV prepilin, and then N-methylates the new N-terminal amino group, the methyl donor being S-adenosyl-L-methionine.</text>
        <dbReference type="EC" id="3.4.23.43"/>
    </reaction>
</comment>
<dbReference type="InterPro" id="IPR010627">
    <property type="entry name" value="Prepilin_pept_A24_N"/>
</dbReference>
<keyword evidence="9" id="KW-0489">Methyltransferase</keyword>
<evidence type="ECO:0000256" key="2">
    <source>
        <dbReference type="ARBA" id="ARBA00005801"/>
    </source>
</evidence>
<evidence type="ECO:0000313" key="13">
    <source>
        <dbReference type="EMBL" id="TMI82849.1"/>
    </source>
</evidence>
<keyword evidence="4" id="KW-0997">Cell inner membrane</keyword>
<evidence type="ECO:0000259" key="11">
    <source>
        <dbReference type="Pfam" id="PF01478"/>
    </source>
</evidence>
<comment type="similarity">
    <text evidence="2 8">Belongs to the peptidase A24 family.</text>
</comment>
<feature type="domain" description="Prepilin peptidase A24 N-terminal" evidence="12">
    <location>
        <begin position="1"/>
        <end position="75"/>
    </location>
</feature>
<reference evidence="13 14" key="1">
    <citation type="journal article" date="2019" name="Nat. Microbiol.">
        <title>Mediterranean grassland soil C-N compound turnover is dependent on rainfall and depth, and is mediated by genomically divergent microorganisms.</title>
        <authorList>
            <person name="Diamond S."/>
            <person name="Andeer P.F."/>
            <person name="Li Z."/>
            <person name="Crits-Christoph A."/>
            <person name="Burstein D."/>
            <person name="Anantharaman K."/>
            <person name="Lane K.R."/>
            <person name="Thomas B.C."/>
            <person name="Pan C."/>
            <person name="Northen T.R."/>
            <person name="Banfield J.F."/>
        </authorList>
    </citation>
    <scope>NUCLEOTIDE SEQUENCE [LARGE SCALE GENOMIC DNA]</scope>
    <source>
        <strain evidence="13">NP_7</strain>
    </source>
</reference>
<evidence type="ECO:0000259" key="12">
    <source>
        <dbReference type="Pfam" id="PF06750"/>
    </source>
</evidence>
<organism evidence="13 14">
    <name type="scientific">Candidatus Segetimicrobium genomatis</name>
    <dbReference type="NCBI Taxonomy" id="2569760"/>
    <lineage>
        <taxon>Bacteria</taxon>
        <taxon>Bacillati</taxon>
        <taxon>Candidatus Sysuimicrobiota</taxon>
        <taxon>Candidatus Sysuimicrobiia</taxon>
        <taxon>Candidatus Sysuimicrobiales</taxon>
        <taxon>Candidatus Segetimicrobiaceae</taxon>
        <taxon>Candidatus Segetimicrobium</taxon>
    </lineage>
</organism>
<dbReference type="EC" id="2.1.1.-" evidence="9"/>
<dbReference type="PANTHER" id="PTHR30487:SF0">
    <property type="entry name" value="PREPILIN LEADER PEPTIDASE_N-METHYLTRANSFERASE-RELATED"/>
    <property type="match status" value="1"/>
</dbReference>
<keyword evidence="9" id="KW-0511">Multifunctional enzyme</keyword>
<feature type="transmembrane region" description="Helical" evidence="10">
    <location>
        <begin position="57"/>
        <end position="77"/>
    </location>
</feature>
<keyword evidence="7 10" id="KW-0472">Membrane</keyword>
<evidence type="ECO:0000256" key="1">
    <source>
        <dbReference type="ARBA" id="ARBA00004429"/>
    </source>
</evidence>
<gene>
    <name evidence="13" type="ORF">E6H04_03985</name>
</gene>
<feature type="transmembrane region" description="Helical" evidence="10">
    <location>
        <begin position="216"/>
        <end position="236"/>
    </location>
</feature>
<evidence type="ECO:0000313" key="14">
    <source>
        <dbReference type="Proteomes" id="UP000320048"/>
    </source>
</evidence>
<name>A0A537JH34_9BACT</name>
<dbReference type="GO" id="GO:0005886">
    <property type="term" value="C:plasma membrane"/>
    <property type="evidence" value="ECO:0007669"/>
    <property type="project" value="UniProtKB-SubCell"/>
</dbReference>
<dbReference type="InterPro" id="IPR050882">
    <property type="entry name" value="Prepilin_peptidase/N-MTase"/>
</dbReference>
<dbReference type="Pfam" id="PF06750">
    <property type="entry name" value="A24_N_bact"/>
    <property type="match status" value="1"/>
</dbReference>
<evidence type="ECO:0000256" key="8">
    <source>
        <dbReference type="RuleBase" id="RU003793"/>
    </source>
</evidence>
<dbReference type="EC" id="3.4.23.43" evidence="9"/>
<evidence type="ECO:0000256" key="5">
    <source>
        <dbReference type="ARBA" id="ARBA00022692"/>
    </source>
</evidence>
<evidence type="ECO:0000256" key="4">
    <source>
        <dbReference type="ARBA" id="ARBA00022519"/>
    </source>
</evidence>
<comment type="caution">
    <text evidence="13">The sequence shown here is derived from an EMBL/GenBank/DDBJ whole genome shotgun (WGS) entry which is preliminary data.</text>
</comment>
<keyword evidence="9" id="KW-0645">Protease</keyword>
<sequence length="241" mass="25484">SFANVCIYRLPRQESVVWPGSHCPHCAAPIAWYDNIPLLSFVLLRGRCRRCAAPISWRYPVVEALTAALFVQSIAAFGPSLRAVQSMVLGTLLIIVFFVDLDHFIIPNRVTYPGTVVGLLFTAALSGWRPAAGAAATAAALGGAFVLINVVSARLLGEEGMGLGDAKLAAMIGAFLGWPNGAVAILLGVFLGGAVGVCLLALRLKGRREHIPFGPALAAGALGAMWWGPGLLHWYLGRVML</sequence>
<dbReference type="Gene3D" id="1.20.120.1220">
    <property type="match status" value="1"/>
</dbReference>
<keyword evidence="3" id="KW-1003">Cell membrane</keyword>
<keyword evidence="5 9" id="KW-0812">Transmembrane</keyword>